<name>A0A6N7XDQ2_9FIRM</name>
<keyword evidence="2" id="KW-1185">Reference proteome</keyword>
<keyword evidence="1" id="KW-0449">Lipoprotein</keyword>
<dbReference type="EMBL" id="VUNQ01000001">
    <property type="protein sequence ID" value="MST99865.1"/>
    <property type="molecule type" value="Genomic_DNA"/>
</dbReference>
<reference evidence="1 2" key="1">
    <citation type="submission" date="2019-09" db="EMBL/GenBank/DDBJ databases">
        <title>In-depth cultivation of the pig gut microbiome towards novel bacterial diversity and tailored functional studies.</title>
        <authorList>
            <person name="Wylensek D."/>
            <person name="Hitch T.C.A."/>
            <person name="Clavel T."/>
        </authorList>
    </citation>
    <scope>NUCLEOTIDE SEQUENCE [LARGE SCALE GENOMIC DNA]</scope>
    <source>
        <strain evidence="1 2">WCA3-693-APC-4?</strain>
    </source>
</reference>
<accession>A0A6N7XDQ2</accession>
<comment type="caution">
    <text evidence="1">The sequence shown here is derived from an EMBL/GenBank/DDBJ whole genome shotgun (WGS) entry which is preliminary data.</text>
</comment>
<protein>
    <submittedName>
        <fullName evidence="1">YhcN/YlaJ family sporulation lipoprotein</fullName>
    </submittedName>
</protein>
<dbReference type="InterPro" id="IPR014247">
    <property type="entry name" value="Spore_lipoprot_YhcN/YlaJ"/>
</dbReference>
<dbReference type="GO" id="GO:0030435">
    <property type="term" value="P:sporulation resulting in formation of a cellular spore"/>
    <property type="evidence" value="ECO:0007669"/>
    <property type="project" value="InterPro"/>
</dbReference>
<dbReference type="Pfam" id="PF09580">
    <property type="entry name" value="Spore_YhcN_YlaJ"/>
    <property type="match status" value="1"/>
</dbReference>
<dbReference type="PROSITE" id="PS51257">
    <property type="entry name" value="PROKAR_LIPOPROTEIN"/>
    <property type="match status" value="1"/>
</dbReference>
<proteinExistence type="predicted"/>
<sequence>MVQTILRRWMNLKNNKFKLLGLSLIIAITVAGCGAKNTNYRNMSTQARLNGNVNNRWMDNTGLNTKGRLNTNVNDGVVRNNNLSNGMVRNNTGLNNNNLANTPMNYDSLRNQTMITDTNTNNMSSRANAIAKRVAALPEVNDASVIIHDNTAIVGCDVSNSATNAISNNLRQKVEAAVKVADKNIKTVSVTSDPILYGRIRTMSTDIYDNGHPITGFTNEIKDIINRITAPVR</sequence>
<dbReference type="AlphaFoldDB" id="A0A6N7XDQ2"/>
<evidence type="ECO:0000313" key="1">
    <source>
        <dbReference type="EMBL" id="MST99865.1"/>
    </source>
</evidence>
<dbReference type="NCBIfam" id="TIGR02898">
    <property type="entry name" value="spore_YhcN_YlaJ"/>
    <property type="match status" value="1"/>
</dbReference>
<dbReference type="Proteomes" id="UP000469523">
    <property type="component" value="Unassembled WGS sequence"/>
</dbReference>
<evidence type="ECO:0000313" key="2">
    <source>
        <dbReference type="Proteomes" id="UP000469523"/>
    </source>
</evidence>
<organism evidence="1 2">
    <name type="scientific">Tissierella pigra</name>
    <dbReference type="NCBI Taxonomy" id="2607614"/>
    <lineage>
        <taxon>Bacteria</taxon>
        <taxon>Bacillati</taxon>
        <taxon>Bacillota</taxon>
        <taxon>Tissierellia</taxon>
        <taxon>Tissierellales</taxon>
        <taxon>Tissierellaceae</taxon>
        <taxon>Tissierella</taxon>
    </lineage>
</organism>
<gene>
    <name evidence="1" type="ORF">FYJ83_00105</name>
</gene>
<dbReference type="InterPro" id="IPR019076">
    <property type="entry name" value="Spore_lipoprot_YhcN/YlaJ-like"/>
</dbReference>